<evidence type="ECO:0000256" key="4">
    <source>
        <dbReference type="ARBA" id="ARBA00023277"/>
    </source>
</evidence>
<dbReference type="EMBL" id="JAHZIJ010000019">
    <property type="protein sequence ID" value="MBW7477014.1"/>
    <property type="molecule type" value="Genomic_DNA"/>
</dbReference>
<feature type="domain" description="Amidohydrolase-related" evidence="6">
    <location>
        <begin position="59"/>
        <end position="390"/>
    </location>
</feature>
<gene>
    <name evidence="7" type="primary">nagA</name>
    <name evidence="7" type="ORF">K0T92_20055</name>
</gene>
<evidence type="ECO:0000256" key="2">
    <source>
        <dbReference type="ARBA" id="ARBA00022723"/>
    </source>
</evidence>
<dbReference type="Gene3D" id="2.30.40.10">
    <property type="entry name" value="Urease, subunit C, domain 1"/>
    <property type="match status" value="1"/>
</dbReference>
<evidence type="ECO:0000256" key="5">
    <source>
        <dbReference type="PIRNR" id="PIRNR038994"/>
    </source>
</evidence>
<dbReference type="Pfam" id="PF01979">
    <property type="entry name" value="Amidohydro_1"/>
    <property type="match status" value="1"/>
</dbReference>
<keyword evidence="2" id="KW-0479">Metal-binding</keyword>
<dbReference type="SUPFAM" id="SSF51338">
    <property type="entry name" value="Composite domain of metallo-dependent hydrolases"/>
    <property type="match status" value="1"/>
</dbReference>
<dbReference type="InterPro" id="IPR003764">
    <property type="entry name" value="GlcNAc_6-P_deAcase"/>
</dbReference>
<evidence type="ECO:0000313" key="8">
    <source>
        <dbReference type="Proteomes" id="UP000812277"/>
    </source>
</evidence>
<protein>
    <submittedName>
        <fullName evidence="7">N-acetylglucosamine-6-phosphate deacetylase</fullName>
        <ecNumber evidence="7">3.5.1.25</ecNumber>
    </submittedName>
</protein>
<evidence type="ECO:0000313" key="7">
    <source>
        <dbReference type="EMBL" id="MBW7477014.1"/>
    </source>
</evidence>
<organism evidence="7 8">
    <name type="scientific">Paenibacillus oenotherae</name>
    <dbReference type="NCBI Taxonomy" id="1435645"/>
    <lineage>
        <taxon>Bacteria</taxon>
        <taxon>Bacillati</taxon>
        <taxon>Bacillota</taxon>
        <taxon>Bacilli</taxon>
        <taxon>Bacillales</taxon>
        <taxon>Paenibacillaceae</taxon>
        <taxon>Paenibacillus</taxon>
    </lineage>
</organism>
<dbReference type="GO" id="GO:0008448">
    <property type="term" value="F:N-acetylglucosamine-6-phosphate deacetylase activity"/>
    <property type="evidence" value="ECO:0007669"/>
    <property type="project" value="UniProtKB-EC"/>
</dbReference>
<evidence type="ECO:0000256" key="3">
    <source>
        <dbReference type="ARBA" id="ARBA00022801"/>
    </source>
</evidence>
<evidence type="ECO:0000259" key="6">
    <source>
        <dbReference type="Pfam" id="PF01979"/>
    </source>
</evidence>
<dbReference type="InterPro" id="IPR006680">
    <property type="entry name" value="Amidohydro-rel"/>
</dbReference>
<dbReference type="InterPro" id="IPR032466">
    <property type="entry name" value="Metal_Hydrolase"/>
</dbReference>
<reference evidence="7 8" key="1">
    <citation type="submission" date="2021-07" db="EMBL/GenBank/DDBJ databases">
        <title>Paenibacillus radiodurans sp. nov., isolated from the southeastern edge of Tengger Desert.</title>
        <authorList>
            <person name="Zhang G."/>
        </authorList>
    </citation>
    <scope>NUCLEOTIDE SEQUENCE [LARGE SCALE GENOMIC DNA]</scope>
    <source>
        <strain evidence="7 8">DT7-4</strain>
    </source>
</reference>
<dbReference type="PANTHER" id="PTHR11113:SF14">
    <property type="entry name" value="N-ACETYLGLUCOSAMINE-6-PHOSPHATE DEACETYLASE"/>
    <property type="match status" value="1"/>
</dbReference>
<dbReference type="PIRSF" id="PIRSF038994">
    <property type="entry name" value="NagA"/>
    <property type="match status" value="1"/>
</dbReference>
<dbReference type="SUPFAM" id="SSF51556">
    <property type="entry name" value="Metallo-dependent hydrolases"/>
    <property type="match status" value="1"/>
</dbReference>
<keyword evidence="4 5" id="KW-0119">Carbohydrate metabolism</keyword>
<comment type="similarity">
    <text evidence="1 5">Belongs to the metallo-dependent hydrolases superfamily. NagA family.</text>
</comment>
<dbReference type="CDD" id="cd00854">
    <property type="entry name" value="NagA"/>
    <property type="match status" value="1"/>
</dbReference>
<evidence type="ECO:0000256" key="1">
    <source>
        <dbReference type="ARBA" id="ARBA00010716"/>
    </source>
</evidence>
<accession>A0ABS7DAQ5</accession>
<dbReference type="Gene3D" id="3.20.20.140">
    <property type="entry name" value="Metal-dependent hydrolases"/>
    <property type="match status" value="1"/>
</dbReference>
<dbReference type="InterPro" id="IPR011059">
    <property type="entry name" value="Metal-dep_hydrolase_composite"/>
</dbReference>
<keyword evidence="3 5" id="KW-0378">Hydrolase</keyword>
<sequence length="393" mass="41564">MEKCWIRNVHIVAEDAIIEGSLMIEDGLIVSITQGEDSSSLPAKEADNVTIVDGKGGWLLPGFIDLHVHGGYGADFMDAAHEAYDTITSFHASKGTTTMLATTVTASPEAIEAVIDATASYIEASMPYASLAGVHVEGPFISERWPGAQNPAYITAPRLDWLQRWNREKPGIVKLLTLAPEKEGALPLVSWLAEHGIIAACGHTDALYEEIEAAVDAGLSHAVHTFNAMRGLHHREPGTAGAVLTDDRIYAELIADGHHVHPAAIRLLAASKPGDKLILITDAMSAAGLGDGQYDLGGLTVDVQSGVARLSEGGSLAGSTLTMLDAVRNMMAYTGLNLMQVSRMASANPAARLGLQQLTGSIASGKQADLVLTDQSLLSVQGTWVRGRRVYSG</sequence>
<dbReference type="Proteomes" id="UP000812277">
    <property type="component" value="Unassembled WGS sequence"/>
</dbReference>
<comment type="caution">
    <text evidence="7">The sequence shown here is derived from an EMBL/GenBank/DDBJ whole genome shotgun (WGS) entry which is preliminary data.</text>
</comment>
<dbReference type="NCBIfam" id="TIGR00221">
    <property type="entry name" value="nagA"/>
    <property type="match status" value="1"/>
</dbReference>
<name>A0ABS7DAQ5_9BACL</name>
<dbReference type="EC" id="3.5.1.25" evidence="7"/>
<keyword evidence="8" id="KW-1185">Reference proteome</keyword>
<dbReference type="PANTHER" id="PTHR11113">
    <property type="entry name" value="N-ACETYLGLUCOSAMINE-6-PHOSPHATE DEACETYLASE"/>
    <property type="match status" value="1"/>
</dbReference>
<proteinExistence type="inferred from homology"/>